<name>A0A2T1A8L9_TRISK</name>
<dbReference type="AlphaFoldDB" id="A0A2T1A8L9"/>
<comment type="caution">
    <text evidence="1">The sequence shown here is derived from an EMBL/GenBank/DDBJ whole genome shotgun (WGS) entry which is preliminary data.</text>
</comment>
<evidence type="ECO:0000313" key="1">
    <source>
        <dbReference type="EMBL" id="PRZ44952.1"/>
    </source>
</evidence>
<sequence length="60" mass="6793">MQSRTGDAPSMMNTRGGKKTFAAISMDVRYQPLMFRHYLKPLLAPRINMMAFIGPDCQTV</sequence>
<accession>A0A2T1A8L9</accession>
<evidence type="ECO:0000313" key="2">
    <source>
        <dbReference type="Proteomes" id="UP000237718"/>
    </source>
</evidence>
<organism evidence="1 2">
    <name type="scientific">Tritonibacter scottomollicae</name>
    <name type="common">Epibacterium scottomollicae</name>
    <dbReference type="NCBI Taxonomy" id="483013"/>
    <lineage>
        <taxon>Bacteria</taxon>
        <taxon>Pseudomonadati</taxon>
        <taxon>Pseudomonadota</taxon>
        <taxon>Alphaproteobacteria</taxon>
        <taxon>Rhodobacterales</taxon>
        <taxon>Paracoccaceae</taxon>
        <taxon>Tritonibacter</taxon>
    </lineage>
</organism>
<proteinExistence type="predicted"/>
<dbReference type="EMBL" id="PVUF01000019">
    <property type="protein sequence ID" value="PRZ44952.1"/>
    <property type="molecule type" value="Genomic_DNA"/>
</dbReference>
<reference evidence="1 2" key="1">
    <citation type="submission" date="2018-03" db="EMBL/GenBank/DDBJ databases">
        <title>Genomic Encyclopedia of Archaeal and Bacterial Type Strains, Phase II (KMG-II): from individual species to whole genera.</title>
        <authorList>
            <person name="Goeker M."/>
        </authorList>
    </citation>
    <scope>NUCLEOTIDE SEQUENCE [LARGE SCALE GENOMIC DNA]</scope>
    <source>
        <strain evidence="1 2">DSM 25328</strain>
    </source>
</reference>
<dbReference type="Proteomes" id="UP000237718">
    <property type="component" value="Unassembled WGS sequence"/>
</dbReference>
<gene>
    <name evidence="1" type="ORF">CLV89_11965</name>
</gene>
<protein>
    <submittedName>
        <fullName evidence="1">Uncharacterized protein</fullName>
    </submittedName>
</protein>